<organism evidence="1">
    <name type="scientific">Nicotiana tabacum</name>
    <name type="common">Common tobacco</name>
    <dbReference type="NCBI Taxonomy" id="4097"/>
    <lineage>
        <taxon>Eukaryota</taxon>
        <taxon>Viridiplantae</taxon>
        <taxon>Streptophyta</taxon>
        <taxon>Embryophyta</taxon>
        <taxon>Tracheophyta</taxon>
        <taxon>Spermatophyta</taxon>
        <taxon>Magnoliopsida</taxon>
        <taxon>eudicotyledons</taxon>
        <taxon>Gunneridae</taxon>
        <taxon>Pentapetalae</taxon>
        <taxon>asterids</taxon>
        <taxon>lamiids</taxon>
        <taxon>Solanales</taxon>
        <taxon>Solanaceae</taxon>
        <taxon>Nicotianoideae</taxon>
        <taxon>Nicotianeae</taxon>
        <taxon>Nicotiana</taxon>
    </lineage>
</organism>
<dbReference type="OMA" id="KSEETWQ"/>
<name>A0A1S3Y0E3_TOBAC</name>
<reference evidence="1" key="1">
    <citation type="submission" date="2025-08" db="UniProtKB">
        <authorList>
            <consortium name="RefSeq"/>
        </authorList>
    </citation>
    <scope>IDENTIFICATION</scope>
</reference>
<protein>
    <recommendedName>
        <fullName evidence="2">Retrovirus-related Pol polyprotein from transposon TNT 1-94</fullName>
    </recommendedName>
</protein>
<dbReference type="STRING" id="4097.A0A1S3Y0E3"/>
<dbReference type="OrthoDB" id="1304062at2759"/>
<dbReference type="KEGG" id="nta:107770862"/>
<evidence type="ECO:0008006" key="2">
    <source>
        <dbReference type="Google" id="ProtNLM"/>
    </source>
</evidence>
<dbReference type="CDD" id="cd09272">
    <property type="entry name" value="RNase_HI_RT_Ty1"/>
    <property type="match status" value="1"/>
</dbReference>
<dbReference type="AlphaFoldDB" id="A0A1S3Y0E3"/>
<proteinExistence type="predicted"/>
<dbReference type="PaxDb" id="4097-A0A1S3Y0E3"/>
<accession>A0A1S3Y0E3</accession>
<evidence type="ECO:0000313" key="1">
    <source>
        <dbReference type="RefSeq" id="XP_016445686.1"/>
    </source>
</evidence>
<gene>
    <name evidence="1" type="primary">LOC107770862</name>
</gene>
<sequence>MDSEFVALELAGNEAEWLKSLLASIPLGIKPTPSVSMHYDCQAAIAIAKNKSFNGKSRHIRLRHDVIKQLLRDGIISIDYVKSEVNLADPLSKPLGRKLISEILRGMRILPI</sequence>
<dbReference type="RefSeq" id="XP_016445686.1">
    <property type="nucleotide sequence ID" value="XM_016590200.1"/>
</dbReference>